<gene>
    <name evidence="10" type="primary">THY1</name>
</gene>
<dbReference type="GO" id="GO:0043209">
    <property type="term" value="C:myelin sheath"/>
    <property type="evidence" value="ECO:0007669"/>
    <property type="project" value="TreeGrafter"/>
</dbReference>
<keyword evidence="4" id="KW-0472">Membrane</keyword>
<keyword evidence="11" id="KW-1185">Reference proteome</keyword>
<dbReference type="KEGG" id="lcm:102360527"/>
<feature type="chain" id="PRO_5004043456" evidence="9">
    <location>
        <begin position="20"/>
        <end position="165"/>
    </location>
</feature>
<reference evidence="10" key="2">
    <citation type="submission" date="2025-08" db="UniProtKB">
        <authorList>
            <consortium name="Ensembl"/>
        </authorList>
    </citation>
    <scope>IDENTIFICATION</scope>
</reference>
<dbReference type="GeneTree" id="ENSGT00390000012352"/>
<dbReference type="STRING" id="7897.ENSLACP00000023452"/>
<reference evidence="11" key="1">
    <citation type="submission" date="2011-08" db="EMBL/GenBank/DDBJ databases">
        <title>The draft genome of Latimeria chalumnae.</title>
        <authorList>
            <person name="Di Palma F."/>
            <person name="Alfoldi J."/>
            <person name="Johnson J."/>
            <person name="Berlin A."/>
            <person name="Gnerre S."/>
            <person name="Jaffe D."/>
            <person name="MacCallum I."/>
            <person name="Young S."/>
            <person name="Walker B.J."/>
            <person name="Lander E."/>
            <person name="Lindblad-Toh K."/>
        </authorList>
    </citation>
    <scope>NUCLEOTIDE SEQUENCE [LARGE SCALE GENOMIC DNA]</scope>
    <source>
        <strain evidence="11">Wild caught</strain>
    </source>
</reference>
<evidence type="ECO:0000256" key="9">
    <source>
        <dbReference type="SAM" id="SignalP"/>
    </source>
</evidence>
<sequence length="165" mass="18366">MNSMFTFTVILAVLPAIYAMNITSLNACLTKEQSLQVDCRYEAKSKEDLKYTFTLEEAQKPSRNIASNKEPFSQDQAFTKKVKVEVVKSENLVRLTLPQLEKGQEGTYVCKLEWPGAAPIMKSVAVYKGDLLACSAISLLIQNTSWLLCLLLSLPLLQAIDLTSL</sequence>
<dbReference type="HOGENOM" id="CLU_136861_0_0_1"/>
<evidence type="ECO:0000256" key="5">
    <source>
        <dbReference type="ARBA" id="ARBA00023157"/>
    </source>
</evidence>
<dbReference type="SUPFAM" id="SSF48726">
    <property type="entry name" value="Immunoglobulin"/>
    <property type="match status" value="1"/>
</dbReference>
<feature type="signal peptide" evidence="9">
    <location>
        <begin position="1"/>
        <end position="19"/>
    </location>
</feature>
<organism evidence="10 11">
    <name type="scientific">Latimeria chalumnae</name>
    <name type="common">Coelacanth</name>
    <dbReference type="NCBI Taxonomy" id="7897"/>
    <lineage>
        <taxon>Eukaryota</taxon>
        <taxon>Metazoa</taxon>
        <taxon>Chordata</taxon>
        <taxon>Craniata</taxon>
        <taxon>Vertebrata</taxon>
        <taxon>Euteleostomi</taxon>
        <taxon>Coelacanthiformes</taxon>
        <taxon>Coelacanthidae</taxon>
        <taxon>Latimeria</taxon>
    </lineage>
</organism>
<dbReference type="Bgee" id="ENSLACG00000022335">
    <property type="expression patterns" value="Expressed in pelvic fin and 5 other cell types or tissues"/>
</dbReference>
<dbReference type="Ensembl" id="ENSLACT00000025047.1">
    <property type="protein sequence ID" value="ENSLACP00000023452.1"/>
    <property type="gene ID" value="ENSLACG00000022335.1"/>
</dbReference>
<dbReference type="OrthoDB" id="8842429at2759"/>
<evidence type="ECO:0000256" key="8">
    <source>
        <dbReference type="ARBA" id="ARBA00023319"/>
    </source>
</evidence>
<evidence type="ECO:0000256" key="2">
    <source>
        <dbReference type="ARBA" id="ARBA00022475"/>
    </source>
</evidence>
<dbReference type="GO" id="GO:0007155">
    <property type="term" value="P:cell adhesion"/>
    <property type="evidence" value="ECO:0007669"/>
    <property type="project" value="InterPro"/>
</dbReference>
<dbReference type="GO" id="GO:0007229">
    <property type="term" value="P:integrin-mediated signaling pathway"/>
    <property type="evidence" value="ECO:0007669"/>
    <property type="project" value="TreeGrafter"/>
</dbReference>
<dbReference type="PANTHER" id="PTHR19226:SF2">
    <property type="entry name" value="THY-1 MEMBRANE GLYCOPROTEIN"/>
    <property type="match status" value="1"/>
</dbReference>
<dbReference type="EMBL" id="AFYH01011774">
    <property type="status" value="NOT_ANNOTATED_CDS"/>
    <property type="molecule type" value="Genomic_DNA"/>
</dbReference>
<keyword evidence="8" id="KW-0393">Immunoglobulin domain</keyword>
<dbReference type="AlphaFoldDB" id="M3XL46"/>
<proteinExistence type="predicted"/>
<evidence type="ECO:0000313" key="10">
    <source>
        <dbReference type="Ensembl" id="ENSLACP00000023452.1"/>
    </source>
</evidence>
<dbReference type="GO" id="GO:0030425">
    <property type="term" value="C:dendrite"/>
    <property type="evidence" value="ECO:0007669"/>
    <property type="project" value="TreeGrafter"/>
</dbReference>
<dbReference type="FunCoup" id="M3XL46">
    <property type="interactions" value="230"/>
</dbReference>
<accession>M3XL46</accession>
<dbReference type="GO" id="GO:0005096">
    <property type="term" value="F:GTPase activator activity"/>
    <property type="evidence" value="ECO:0007669"/>
    <property type="project" value="TreeGrafter"/>
</dbReference>
<dbReference type="OMA" id="MNPAIGI"/>
<protein>
    <submittedName>
        <fullName evidence="10">Thy-1 cell surface antigen</fullName>
    </submittedName>
</protein>
<keyword evidence="2" id="KW-1003">Cell membrane</keyword>
<dbReference type="GO" id="GO:0005178">
    <property type="term" value="F:integrin binding"/>
    <property type="evidence" value="ECO:0007669"/>
    <property type="project" value="InterPro"/>
</dbReference>
<dbReference type="GO" id="GO:0030334">
    <property type="term" value="P:regulation of cell migration"/>
    <property type="evidence" value="ECO:0007669"/>
    <property type="project" value="InterPro"/>
</dbReference>
<dbReference type="InterPro" id="IPR033292">
    <property type="entry name" value="THY1"/>
</dbReference>
<evidence type="ECO:0000313" key="11">
    <source>
        <dbReference type="Proteomes" id="UP000008672"/>
    </source>
</evidence>
<evidence type="ECO:0000256" key="4">
    <source>
        <dbReference type="ARBA" id="ARBA00023136"/>
    </source>
</evidence>
<dbReference type="InParanoid" id="M3XL46"/>
<name>M3XL46_LATCH</name>
<evidence type="ECO:0000256" key="1">
    <source>
        <dbReference type="ARBA" id="ARBA00004236"/>
    </source>
</evidence>
<evidence type="ECO:0000256" key="3">
    <source>
        <dbReference type="ARBA" id="ARBA00022729"/>
    </source>
</evidence>
<dbReference type="InterPro" id="IPR036179">
    <property type="entry name" value="Ig-like_dom_sf"/>
</dbReference>
<dbReference type="GeneID" id="102360527"/>
<dbReference type="EMBL" id="AFYH01011773">
    <property type="status" value="NOT_ANNOTATED_CDS"/>
    <property type="molecule type" value="Genomic_DNA"/>
</dbReference>
<keyword evidence="5" id="KW-1015">Disulfide bond</keyword>
<evidence type="ECO:0000256" key="6">
    <source>
        <dbReference type="ARBA" id="ARBA00023180"/>
    </source>
</evidence>
<dbReference type="eggNOG" id="ENOG502S18P">
    <property type="taxonomic scope" value="Eukaryota"/>
</dbReference>
<comment type="subcellular location">
    <subcellularLocation>
        <location evidence="1">Cell membrane</location>
    </subcellularLocation>
</comment>
<dbReference type="PANTHER" id="PTHR19226">
    <property type="entry name" value="THY-1 MEMBRANE GLYCOPROTEIN"/>
    <property type="match status" value="1"/>
</dbReference>
<dbReference type="Gene3D" id="2.60.40.10">
    <property type="entry name" value="Immunoglobulins"/>
    <property type="match status" value="1"/>
</dbReference>
<evidence type="ECO:0000256" key="7">
    <source>
        <dbReference type="ARBA" id="ARBA00023288"/>
    </source>
</evidence>
<keyword evidence="3 9" id="KW-0732">Signal</keyword>
<dbReference type="InterPro" id="IPR013783">
    <property type="entry name" value="Ig-like_fold"/>
</dbReference>
<dbReference type="Proteomes" id="UP000008672">
    <property type="component" value="Unassembled WGS sequence"/>
</dbReference>
<keyword evidence="7" id="KW-0449">Lipoprotein</keyword>
<dbReference type="GO" id="GO:0009897">
    <property type="term" value="C:external side of plasma membrane"/>
    <property type="evidence" value="ECO:0007669"/>
    <property type="project" value="TreeGrafter"/>
</dbReference>
<dbReference type="GO" id="GO:0045121">
    <property type="term" value="C:membrane raft"/>
    <property type="evidence" value="ECO:0007669"/>
    <property type="project" value="TreeGrafter"/>
</dbReference>
<dbReference type="GO" id="GO:0051894">
    <property type="term" value="P:positive regulation of focal adhesion assembly"/>
    <property type="evidence" value="ECO:0007669"/>
    <property type="project" value="TreeGrafter"/>
</dbReference>
<reference evidence="10" key="3">
    <citation type="submission" date="2025-09" db="UniProtKB">
        <authorList>
            <consortium name="Ensembl"/>
        </authorList>
    </citation>
    <scope>IDENTIFICATION</scope>
</reference>
<keyword evidence="6" id="KW-0325">Glycoprotein</keyword>
<dbReference type="GO" id="GO:0005925">
    <property type="term" value="C:focal adhesion"/>
    <property type="evidence" value="ECO:0007669"/>
    <property type="project" value="TreeGrafter"/>
</dbReference>